<dbReference type="PROSITE" id="PS51840">
    <property type="entry name" value="C2_NT"/>
    <property type="match status" value="1"/>
</dbReference>
<keyword evidence="4" id="KW-1185">Reference proteome</keyword>
<evidence type="ECO:0000259" key="2">
    <source>
        <dbReference type="PROSITE" id="PS51840"/>
    </source>
</evidence>
<comment type="caution">
    <text evidence="3">The sequence shown here is derived from an EMBL/GenBank/DDBJ whole genome shotgun (WGS) entry which is preliminary data.</text>
</comment>
<feature type="domain" description="C2 NT-type" evidence="2">
    <location>
        <begin position="53"/>
        <end position="374"/>
    </location>
</feature>
<dbReference type="VEuPathDB" id="FungiDB:AWRI3580_g2656"/>
<dbReference type="Pfam" id="PF10358">
    <property type="entry name" value="NT-C2"/>
    <property type="match status" value="1"/>
</dbReference>
<evidence type="ECO:0000256" key="1">
    <source>
        <dbReference type="SAM" id="MobiDB-lite"/>
    </source>
</evidence>
<evidence type="ECO:0000313" key="3">
    <source>
        <dbReference type="EMBL" id="OEJ87096.1"/>
    </source>
</evidence>
<dbReference type="InterPro" id="IPR019448">
    <property type="entry name" value="NT-C2"/>
</dbReference>
<dbReference type="PANTHER" id="PTHR21456">
    <property type="entry name" value="FAMILY WITH SEQUENCE SIMILARITY 102"/>
    <property type="match status" value="1"/>
</dbReference>
<proteinExistence type="predicted"/>
<evidence type="ECO:0000313" key="4">
    <source>
        <dbReference type="Proteomes" id="UP000095358"/>
    </source>
</evidence>
<dbReference type="OrthoDB" id="3972398at2759"/>
<dbReference type="PANTHER" id="PTHR21456:SF1">
    <property type="entry name" value="C2 NT-TYPE DOMAIN-CONTAINING PROTEIN"/>
    <property type="match status" value="1"/>
</dbReference>
<dbReference type="AlphaFoldDB" id="A0A1E5RJN1"/>
<protein>
    <recommendedName>
        <fullName evidence="2">C2 NT-type domain-containing protein</fullName>
    </recommendedName>
</protein>
<dbReference type="STRING" id="29833.A0A1E5RJN1"/>
<accession>A0A1E5RJN1</accession>
<dbReference type="InterPro" id="IPR039931">
    <property type="entry name" value="EEIG1/2-like"/>
</dbReference>
<name>A0A1E5RJN1_HANUV</name>
<dbReference type="EMBL" id="LPNN01000005">
    <property type="protein sequence ID" value="OEJ87096.1"/>
    <property type="molecule type" value="Genomic_DNA"/>
</dbReference>
<feature type="region of interest" description="Disordered" evidence="1">
    <location>
        <begin position="412"/>
        <end position="431"/>
    </location>
</feature>
<reference evidence="4" key="1">
    <citation type="journal article" date="2016" name="Genome Announc.">
        <title>Genome sequences of three species of Hanseniaspora isolated from spontaneous wine fermentations.</title>
        <authorList>
            <person name="Sternes P.R."/>
            <person name="Lee D."/>
            <person name="Kutyna D.R."/>
            <person name="Borneman A.R."/>
        </authorList>
    </citation>
    <scope>NUCLEOTIDE SEQUENCE [LARGE SCALE GENOMIC DNA]</scope>
    <source>
        <strain evidence="4">AWRI3580</strain>
    </source>
</reference>
<dbReference type="Proteomes" id="UP000095358">
    <property type="component" value="Unassembled WGS sequence"/>
</dbReference>
<gene>
    <name evidence="3" type="ORF">AWRI3580_g2656</name>
</gene>
<sequence length="628" mass="71668">MHFHDPFHENGTDLKKEKSTELLSYSPISDKNISQPNKKIKFIKPASAVYLEPLRGKQKRPKFLLDFKIHGLSNIPLFDEKSLGESSKKGVCYLKWQITNKKPEEDGTVNNHNIFNKSKTSKNNVVYMRDLEALKFFTSSSENKPSKNLNFDNMSREEIEESTLSMLPKNDHMHPSGTNPGMYKIIAQNENKASSKRKVIANNTCLFDYQPDAPTILKFSIDETITNNSSLRTRSKITRHLNPEYLVIECFSEILQLKEKVSANKGNYRKSTLGTVNADPFTLKQSETQISHGDTISVSSLDSSLISSEVQATNANSVPSTSNKHKVVSREKLGTVSINLTDYISEDEAWQTHNFLLKDSKINSVLKFSCHLKLIRGMYNDFDIPHELSSSQMPATLPKLYQNKNQISQKFKERQDVSKQRRNSTVSSQSSKLVGELTEDLSKISTNYETTDTVKQDVAIDSTANVSQKQKEKEKQLQSAKILNSPLLSTMKYKNYATNYLRNPYEYVDPKDCIKDILDGKSGWNIDAIFTQPLKQAVQIIDHDKKQRIDEDFLELEKMLDKYGSNRSADSTLKDKRNKSLVDSYKTKYKTTGGWLFSSIVQKKLSDNSEVEEYPIKEIWEGYDDKLV</sequence>
<organism evidence="3 4">
    <name type="scientific">Hanseniaspora uvarum</name>
    <name type="common">Yeast</name>
    <name type="synonym">Kloeckera apiculata</name>
    <dbReference type="NCBI Taxonomy" id="29833"/>
    <lineage>
        <taxon>Eukaryota</taxon>
        <taxon>Fungi</taxon>
        <taxon>Dikarya</taxon>
        <taxon>Ascomycota</taxon>
        <taxon>Saccharomycotina</taxon>
        <taxon>Saccharomycetes</taxon>
        <taxon>Saccharomycodales</taxon>
        <taxon>Saccharomycodaceae</taxon>
        <taxon>Hanseniaspora</taxon>
    </lineage>
</organism>